<dbReference type="RefSeq" id="WP_344263527.1">
    <property type="nucleotide sequence ID" value="NZ_BAAAMJ010000034.1"/>
</dbReference>
<dbReference type="PANTHER" id="PTHR42711">
    <property type="entry name" value="ABC TRANSPORTER ATP-BINDING PROTEIN"/>
    <property type="match status" value="1"/>
</dbReference>
<keyword evidence="2" id="KW-0813">Transport</keyword>
<proteinExistence type="inferred from homology"/>
<dbReference type="InterPro" id="IPR050763">
    <property type="entry name" value="ABC_transporter_ATP-binding"/>
</dbReference>
<dbReference type="Proteomes" id="UP001501303">
    <property type="component" value="Unassembled WGS sequence"/>
</dbReference>
<keyword evidence="7" id="KW-0472">Membrane</keyword>
<dbReference type="InterPro" id="IPR005894">
    <property type="entry name" value="DrrA"/>
</dbReference>
<dbReference type="PANTHER" id="PTHR42711:SF19">
    <property type="entry name" value="DOXORUBICIN RESISTANCE ATP-BINDING PROTEIN DRRA"/>
    <property type="match status" value="1"/>
</dbReference>
<comment type="subcellular location">
    <subcellularLocation>
        <location evidence="1">Cell membrane</location>
        <topology evidence="1">Peripheral membrane protein</topology>
        <orientation evidence="1">Cytoplasmic side</orientation>
    </subcellularLocation>
</comment>
<keyword evidence="8" id="KW-0046">Antibiotic resistance</keyword>
<dbReference type="PROSITE" id="PS00211">
    <property type="entry name" value="ABC_TRANSPORTER_1"/>
    <property type="match status" value="1"/>
</dbReference>
<dbReference type="GO" id="GO:0005524">
    <property type="term" value="F:ATP binding"/>
    <property type="evidence" value="ECO:0007669"/>
    <property type="project" value="UniProtKB-KW"/>
</dbReference>
<evidence type="ECO:0000256" key="7">
    <source>
        <dbReference type="ARBA" id="ARBA00023136"/>
    </source>
</evidence>
<organism evidence="11 12">
    <name type="scientific">Streptomyces sodiiphilus</name>
    <dbReference type="NCBI Taxonomy" id="226217"/>
    <lineage>
        <taxon>Bacteria</taxon>
        <taxon>Bacillati</taxon>
        <taxon>Actinomycetota</taxon>
        <taxon>Actinomycetes</taxon>
        <taxon>Kitasatosporales</taxon>
        <taxon>Streptomycetaceae</taxon>
        <taxon>Streptomyces</taxon>
    </lineage>
</organism>
<sequence length="325" mass="35068">MTTEQNAVIAAGLRKRYGPTRALDGLDLTVPAGTVHGLLGPNGAGKTTAVRVLATLLRFDSGRARVCGLDVRRDAERVRERIALTGQYAAVDETLSGRQNLILFGRLFKLGTRAARLRAEELLERFGLAEAADRSAGQYSGGMRRRLDLAASLIRTPRVLFLDEPTTGLDPRSRNQVWDTVRELAAGGTTVLLTTQYLEEADRLARRISVIDAGRVVAEGTADELKARTGGDRLEVVAREAADLPEVSRLVARVAAGPPVSDRELRRIGAPVADRMTALTETVRALHDAGITVEDIGSRRPTLDEAFLHLTGRRAGAPETGRVPS</sequence>
<evidence type="ECO:0000256" key="4">
    <source>
        <dbReference type="ARBA" id="ARBA00022741"/>
    </source>
</evidence>
<dbReference type="PROSITE" id="PS50893">
    <property type="entry name" value="ABC_TRANSPORTER_2"/>
    <property type="match status" value="1"/>
</dbReference>
<keyword evidence="12" id="KW-1185">Reference proteome</keyword>
<gene>
    <name evidence="11" type="ORF">GCM10009716_35480</name>
</gene>
<name>A0ABN2PNG6_9ACTN</name>
<evidence type="ECO:0000256" key="1">
    <source>
        <dbReference type="ARBA" id="ARBA00004413"/>
    </source>
</evidence>
<evidence type="ECO:0000313" key="11">
    <source>
        <dbReference type="EMBL" id="GAA1924008.1"/>
    </source>
</evidence>
<protein>
    <submittedName>
        <fullName evidence="11">Daunorubicin resistance protein DrrA family ABC transporter ATP-binding protein</fullName>
    </submittedName>
</protein>
<dbReference type="Gene3D" id="3.40.50.300">
    <property type="entry name" value="P-loop containing nucleotide triphosphate hydrolases"/>
    <property type="match status" value="1"/>
</dbReference>
<dbReference type="SMART" id="SM00382">
    <property type="entry name" value="AAA"/>
    <property type="match status" value="1"/>
</dbReference>
<dbReference type="InterPro" id="IPR003439">
    <property type="entry name" value="ABC_transporter-like_ATP-bd"/>
</dbReference>
<feature type="domain" description="ABC transporter" evidence="10">
    <location>
        <begin position="8"/>
        <end position="238"/>
    </location>
</feature>
<accession>A0ABN2PNG6</accession>
<dbReference type="InterPro" id="IPR027417">
    <property type="entry name" value="P-loop_NTPase"/>
</dbReference>
<keyword evidence="3" id="KW-1003">Cell membrane</keyword>
<dbReference type="SUPFAM" id="SSF52540">
    <property type="entry name" value="P-loop containing nucleoside triphosphate hydrolases"/>
    <property type="match status" value="1"/>
</dbReference>
<evidence type="ECO:0000313" key="12">
    <source>
        <dbReference type="Proteomes" id="UP001501303"/>
    </source>
</evidence>
<evidence type="ECO:0000256" key="9">
    <source>
        <dbReference type="ARBA" id="ARBA00049985"/>
    </source>
</evidence>
<keyword evidence="6" id="KW-1278">Translocase</keyword>
<comment type="similarity">
    <text evidence="9">Belongs to the ABC transporter superfamily. Drug exporter-1 (DrugE1) (TC 3.A.1.105) family.</text>
</comment>
<evidence type="ECO:0000256" key="5">
    <source>
        <dbReference type="ARBA" id="ARBA00022840"/>
    </source>
</evidence>
<dbReference type="EMBL" id="BAAAMJ010000034">
    <property type="protein sequence ID" value="GAA1924008.1"/>
    <property type="molecule type" value="Genomic_DNA"/>
</dbReference>
<keyword evidence="4" id="KW-0547">Nucleotide-binding</keyword>
<evidence type="ECO:0000256" key="2">
    <source>
        <dbReference type="ARBA" id="ARBA00022448"/>
    </source>
</evidence>
<evidence type="ECO:0000256" key="8">
    <source>
        <dbReference type="ARBA" id="ARBA00023251"/>
    </source>
</evidence>
<dbReference type="InterPro" id="IPR003593">
    <property type="entry name" value="AAA+_ATPase"/>
</dbReference>
<dbReference type="NCBIfam" id="TIGR01188">
    <property type="entry name" value="drrA"/>
    <property type="match status" value="1"/>
</dbReference>
<evidence type="ECO:0000256" key="6">
    <source>
        <dbReference type="ARBA" id="ARBA00022967"/>
    </source>
</evidence>
<dbReference type="Pfam" id="PF00005">
    <property type="entry name" value="ABC_tran"/>
    <property type="match status" value="1"/>
</dbReference>
<keyword evidence="5 11" id="KW-0067">ATP-binding</keyword>
<evidence type="ECO:0000256" key="3">
    <source>
        <dbReference type="ARBA" id="ARBA00022475"/>
    </source>
</evidence>
<evidence type="ECO:0000259" key="10">
    <source>
        <dbReference type="PROSITE" id="PS50893"/>
    </source>
</evidence>
<dbReference type="InterPro" id="IPR017871">
    <property type="entry name" value="ABC_transporter-like_CS"/>
</dbReference>
<reference evidence="11 12" key="1">
    <citation type="journal article" date="2019" name="Int. J. Syst. Evol. Microbiol.">
        <title>The Global Catalogue of Microorganisms (GCM) 10K type strain sequencing project: providing services to taxonomists for standard genome sequencing and annotation.</title>
        <authorList>
            <consortium name="The Broad Institute Genomics Platform"/>
            <consortium name="The Broad Institute Genome Sequencing Center for Infectious Disease"/>
            <person name="Wu L."/>
            <person name="Ma J."/>
        </authorList>
    </citation>
    <scope>NUCLEOTIDE SEQUENCE [LARGE SCALE GENOMIC DNA]</scope>
    <source>
        <strain evidence="11 12">JCM 13581</strain>
    </source>
</reference>
<comment type="caution">
    <text evidence="11">The sequence shown here is derived from an EMBL/GenBank/DDBJ whole genome shotgun (WGS) entry which is preliminary data.</text>
</comment>